<evidence type="ECO:0000256" key="4">
    <source>
        <dbReference type="ARBA" id="ARBA00022989"/>
    </source>
</evidence>
<keyword evidence="2 6" id="KW-0813">Transport</keyword>
<dbReference type="InterPro" id="IPR035906">
    <property type="entry name" value="MetI-like_sf"/>
</dbReference>
<keyword evidence="4 6" id="KW-1133">Transmembrane helix</keyword>
<comment type="subcellular location">
    <subcellularLocation>
        <location evidence="6">Cell membrane</location>
        <topology evidence="6">Multi-pass membrane protein</topology>
    </subcellularLocation>
    <subcellularLocation>
        <location evidence="1">Membrane</location>
        <topology evidence="1">Multi-pass membrane protein</topology>
    </subcellularLocation>
</comment>
<keyword evidence="5 6" id="KW-0472">Membrane</keyword>
<dbReference type="InterPro" id="IPR000515">
    <property type="entry name" value="MetI-like"/>
</dbReference>
<feature type="transmembrane region" description="Helical" evidence="6">
    <location>
        <begin position="196"/>
        <end position="217"/>
    </location>
</feature>
<feature type="transmembrane region" description="Helical" evidence="6">
    <location>
        <begin position="35"/>
        <end position="53"/>
    </location>
</feature>
<proteinExistence type="inferred from homology"/>
<reference evidence="8 9" key="1">
    <citation type="submission" date="2018-07" db="EMBL/GenBank/DDBJ databases">
        <title>Genomic Encyclopedia of Type Strains, Phase III (KMG-III): the genomes of soil and plant-associated and newly described type strains.</title>
        <authorList>
            <person name="Whitman W."/>
        </authorList>
    </citation>
    <scope>NUCLEOTIDE SEQUENCE [LARGE SCALE GENOMIC DNA]</scope>
    <source>
        <strain evidence="8 9">CECT 7506</strain>
    </source>
</reference>
<protein>
    <submittedName>
        <fullName evidence="8">Carbohydrate ABC transporter membrane protein 1 (CUT1 family)</fullName>
    </submittedName>
</protein>
<evidence type="ECO:0000256" key="6">
    <source>
        <dbReference type="RuleBase" id="RU363032"/>
    </source>
</evidence>
<evidence type="ECO:0000313" key="8">
    <source>
        <dbReference type="EMBL" id="RCW49569.1"/>
    </source>
</evidence>
<comment type="caution">
    <text evidence="8">The sequence shown here is derived from an EMBL/GenBank/DDBJ whole genome shotgun (WGS) entry which is preliminary data.</text>
</comment>
<dbReference type="SUPFAM" id="SSF161098">
    <property type="entry name" value="MetI-like"/>
    <property type="match status" value="1"/>
</dbReference>
<keyword evidence="9" id="KW-1185">Reference proteome</keyword>
<dbReference type="CDD" id="cd06261">
    <property type="entry name" value="TM_PBP2"/>
    <property type="match status" value="1"/>
</dbReference>
<evidence type="ECO:0000256" key="1">
    <source>
        <dbReference type="ARBA" id="ARBA00004141"/>
    </source>
</evidence>
<feature type="domain" description="ABC transmembrane type-1" evidence="7">
    <location>
        <begin position="95"/>
        <end position="310"/>
    </location>
</feature>
<evidence type="ECO:0000256" key="3">
    <source>
        <dbReference type="ARBA" id="ARBA00022692"/>
    </source>
</evidence>
<organism evidence="8 9">
    <name type="scientific">Paenibacillus prosopidis</name>
    <dbReference type="NCBI Taxonomy" id="630520"/>
    <lineage>
        <taxon>Bacteria</taxon>
        <taxon>Bacillati</taxon>
        <taxon>Bacillota</taxon>
        <taxon>Bacilli</taxon>
        <taxon>Bacillales</taxon>
        <taxon>Paenibacillaceae</taxon>
        <taxon>Paenibacillus</taxon>
    </lineage>
</organism>
<dbReference type="PANTHER" id="PTHR43496">
    <property type="entry name" value="PROTEIN LPLB"/>
    <property type="match status" value="1"/>
</dbReference>
<keyword evidence="3 6" id="KW-0812">Transmembrane</keyword>
<dbReference type="AlphaFoldDB" id="A0A368W3S7"/>
<feature type="transmembrane region" description="Helical" evidence="6">
    <location>
        <begin position="99"/>
        <end position="119"/>
    </location>
</feature>
<name>A0A368W3S7_9BACL</name>
<dbReference type="GO" id="GO:0055085">
    <property type="term" value="P:transmembrane transport"/>
    <property type="evidence" value="ECO:0007669"/>
    <property type="project" value="InterPro"/>
</dbReference>
<evidence type="ECO:0000256" key="5">
    <source>
        <dbReference type="ARBA" id="ARBA00023136"/>
    </source>
</evidence>
<dbReference type="PANTHER" id="PTHR43496:SF1">
    <property type="entry name" value="POLYGALACTURONAN_RHAMNOGALACTURONAN TRANSPORT SYSTEM PERMEASE PROTEIN YTEP"/>
    <property type="match status" value="1"/>
</dbReference>
<dbReference type="PROSITE" id="PS50928">
    <property type="entry name" value="ABC_TM1"/>
    <property type="match status" value="1"/>
</dbReference>
<feature type="transmembrane region" description="Helical" evidence="6">
    <location>
        <begin position="289"/>
        <end position="314"/>
    </location>
</feature>
<dbReference type="Gene3D" id="1.10.3720.10">
    <property type="entry name" value="MetI-like"/>
    <property type="match status" value="1"/>
</dbReference>
<comment type="similarity">
    <text evidence="6">Belongs to the binding-protein-dependent transport system permease family.</text>
</comment>
<evidence type="ECO:0000256" key="2">
    <source>
        <dbReference type="ARBA" id="ARBA00022448"/>
    </source>
</evidence>
<dbReference type="Proteomes" id="UP000252415">
    <property type="component" value="Unassembled WGS sequence"/>
</dbReference>
<sequence>MKQEMYAPAGTPVANARAGKSKIGYLIKDIVRDKWLYLMLLPGIFYFIIFKYIPMYGVTMAFQDYKPYLGFFESPWVGFKHFERFFSEPQFGMLFRNTVILAMYNLLFFFPLPIVLSLMMNELRHAKFKNFVQTLVYIPHFVSWVVVVGIFYILFTTENGILNEILYQITGQKIAFLLEAEWFRTMIISQSIWKEVGWGTVIFLAALAGVDLQQYEAARIDGAGRWRQLWHITLPAIRSTIIILFILRLGNFMDSGFEHIYLMLTPTNREVGDVFDTYVYTIGMTQAQYSYSAAVGIFKSVIGLILVLGANWLAKKFGEEGIY</sequence>
<evidence type="ECO:0000259" key="7">
    <source>
        <dbReference type="PROSITE" id="PS50928"/>
    </source>
</evidence>
<dbReference type="OrthoDB" id="9785836at2"/>
<accession>A0A368W3S7</accession>
<dbReference type="EMBL" id="QPJD01000004">
    <property type="protein sequence ID" value="RCW49569.1"/>
    <property type="molecule type" value="Genomic_DNA"/>
</dbReference>
<feature type="transmembrane region" description="Helical" evidence="6">
    <location>
        <begin position="229"/>
        <end position="247"/>
    </location>
</feature>
<dbReference type="RefSeq" id="WP_114379473.1">
    <property type="nucleotide sequence ID" value="NZ_QPJD01000004.1"/>
</dbReference>
<gene>
    <name evidence="8" type="ORF">DFP97_104227</name>
</gene>
<dbReference type="Pfam" id="PF00528">
    <property type="entry name" value="BPD_transp_1"/>
    <property type="match status" value="1"/>
</dbReference>
<dbReference type="GO" id="GO:0005886">
    <property type="term" value="C:plasma membrane"/>
    <property type="evidence" value="ECO:0007669"/>
    <property type="project" value="UniProtKB-SubCell"/>
</dbReference>
<feature type="transmembrane region" description="Helical" evidence="6">
    <location>
        <begin position="131"/>
        <end position="155"/>
    </location>
</feature>
<evidence type="ECO:0000313" key="9">
    <source>
        <dbReference type="Proteomes" id="UP000252415"/>
    </source>
</evidence>